<keyword evidence="3" id="KW-1185">Reference proteome</keyword>
<dbReference type="Gene3D" id="2.60.120.560">
    <property type="entry name" value="Exo-inulinase, domain 1"/>
    <property type="match status" value="1"/>
</dbReference>
<name>A0ABU3T1K5_9ALTE</name>
<dbReference type="Proteomes" id="UP001247805">
    <property type="component" value="Unassembled WGS sequence"/>
</dbReference>
<protein>
    <submittedName>
        <fullName evidence="2">DUF1080 domain-containing protein</fullName>
    </submittedName>
</protein>
<dbReference type="Pfam" id="PF06439">
    <property type="entry name" value="3keto-disac_hyd"/>
    <property type="match status" value="1"/>
</dbReference>
<proteinExistence type="predicted"/>
<organism evidence="2 3">
    <name type="scientific">Paraglaciecola aquimarina</name>
    <dbReference type="NCBI Taxonomy" id="1235557"/>
    <lineage>
        <taxon>Bacteria</taxon>
        <taxon>Pseudomonadati</taxon>
        <taxon>Pseudomonadota</taxon>
        <taxon>Gammaproteobacteria</taxon>
        <taxon>Alteromonadales</taxon>
        <taxon>Alteromonadaceae</taxon>
        <taxon>Paraglaciecola</taxon>
    </lineage>
</organism>
<dbReference type="InterPro" id="IPR010496">
    <property type="entry name" value="AL/BT2_dom"/>
</dbReference>
<accession>A0ABU3T1K5</accession>
<evidence type="ECO:0000313" key="2">
    <source>
        <dbReference type="EMBL" id="MDU0356149.1"/>
    </source>
</evidence>
<dbReference type="EMBL" id="JAWDIO010000002">
    <property type="protein sequence ID" value="MDU0356149.1"/>
    <property type="molecule type" value="Genomic_DNA"/>
</dbReference>
<evidence type="ECO:0000313" key="3">
    <source>
        <dbReference type="Proteomes" id="UP001247805"/>
    </source>
</evidence>
<feature type="domain" description="3-keto-alpha-glucoside-1,2-lyase/3-keto-2-hydroxy-glucal hydratase" evidence="1">
    <location>
        <begin position="42"/>
        <end position="233"/>
    </location>
</feature>
<comment type="caution">
    <text evidence="2">The sequence shown here is derived from an EMBL/GenBank/DDBJ whole genome shotgun (WGS) entry which is preliminary data.</text>
</comment>
<gene>
    <name evidence="2" type="ORF">RS130_21665</name>
</gene>
<evidence type="ECO:0000259" key="1">
    <source>
        <dbReference type="Pfam" id="PF06439"/>
    </source>
</evidence>
<reference evidence="2 3" key="1">
    <citation type="submission" date="2023-10" db="EMBL/GenBank/DDBJ databases">
        <title>Glaciecola aquimarina strain GGW-M5 nov., isolated from a coastal seawater.</title>
        <authorList>
            <person name="Bayburt H."/>
            <person name="Kim J.M."/>
            <person name="Choi B.J."/>
            <person name="Jeon C.O."/>
        </authorList>
    </citation>
    <scope>NUCLEOTIDE SEQUENCE [LARGE SCALE GENOMIC DNA]</scope>
    <source>
        <strain evidence="2 3">KCTC 32108</strain>
    </source>
</reference>
<sequence length="236" mass="25921">MAFTTASGIAIAQNTNDIDPKLTEVWDPVPPVITPSPVPSDAIVLFDGTNLDQWTGKNGPAKWTVADGVMTVAPNTHGITSKEKFCDMQLHVEWRSPPKVPGKKGQQVANSGIFLQGRYEIQVLDSYQNQTYSNGQAGSVYKQSIPLVNAMKPTGEWNTYDIIYKAPTFTDEGDVQSKAYVTVLHNGVLIQNHTEIQGGTTYRGKASYKNAHGCAPIYLQDHGNPVSFRNIWARKL</sequence>